<dbReference type="SUPFAM" id="SSF111331">
    <property type="entry name" value="NAD kinase/diacylglycerol kinase-like"/>
    <property type="match status" value="1"/>
</dbReference>
<keyword evidence="5" id="KW-0418">Kinase</keyword>
<dbReference type="InterPro" id="IPR000756">
    <property type="entry name" value="Diacylglycerol_kin_accessory"/>
</dbReference>
<accession>A0ABP0WLZ7</accession>
<keyword evidence="6" id="KW-0067">ATP-binding</keyword>
<evidence type="ECO:0000313" key="9">
    <source>
        <dbReference type="EMBL" id="CAK9267849.1"/>
    </source>
</evidence>
<feature type="compositionally biased region" description="Basic and acidic residues" evidence="7">
    <location>
        <begin position="25"/>
        <end position="38"/>
    </location>
</feature>
<reference evidence="9 10" key="1">
    <citation type="submission" date="2024-02" db="EMBL/GenBank/DDBJ databases">
        <authorList>
            <consortium name="ELIXIR-Norway"/>
            <consortium name="Elixir Norway"/>
        </authorList>
    </citation>
    <scope>NUCLEOTIDE SEQUENCE [LARGE SCALE GENOMIC DNA]</scope>
</reference>
<comment type="similarity">
    <text evidence="1">Belongs to the eukaryotic diacylglycerol kinase family.</text>
</comment>
<name>A0ABP0WLZ7_9BRYO</name>
<evidence type="ECO:0000256" key="5">
    <source>
        <dbReference type="ARBA" id="ARBA00022777"/>
    </source>
</evidence>
<feature type="region of interest" description="Disordered" evidence="7">
    <location>
        <begin position="1"/>
        <end position="41"/>
    </location>
</feature>
<dbReference type="PROSITE" id="PS50146">
    <property type="entry name" value="DAGK"/>
    <property type="match status" value="1"/>
</dbReference>
<evidence type="ECO:0000313" key="10">
    <source>
        <dbReference type="Proteomes" id="UP001497444"/>
    </source>
</evidence>
<dbReference type="Proteomes" id="UP001497444">
    <property type="component" value="Chromosome 2"/>
</dbReference>
<protein>
    <recommendedName>
        <fullName evidence="2">diacylglycerol kinase (ATP)</fullName>
        <ecNumber evidence="2">2.7.1.107</ecNumber>
    </recommendedName>
</protein>
<organism evidence="9 10">
    <name type="scientific">Sphagnum jensenii</name>
    <dbReference type="NCBI Taxonomy" id="128206"/>
    <lineage>
        <taxon>Eukaryota</taxon>
        <taxon>Viridiplantae</taxon>
        <taxon>Streptophyta</taxon>
        <taxon>Embryophyta</taxon>
        <taxon>Bryophyta</taxon>
        <taxon>Sphagnophytina</taxon>
        <taxon>Sphagnopsida</taxon>
        <taxon>Sphagnales</taxon>
        <taxon>Sphagnaceae</taxon>
        <taxon>Sphagnum</taxon>
    </lineage>
</organism>
<sequence length="411" mass="45063">MTSRTEEEGIITLRNRSGEDESNDRDECSDSTFQRDSDGVQCSPWHCKSSLEKRAATASCGGVFRHQTLPQPLTTPCPPEPEPSTSTAAVASERLPELKSSWMSDSELRTIVKIPNYLAEAMADAVSSKGTLDLAMLPTSSLAAADHATPSCPVLVFINSRSGGLLGPNLFIHLSELISPLQVYDLARTAPGDVLVHGLGLLEKLAEAGDACAQATRTNLRIMVAGGDGTVGWVLSDVDALHSTKPNAHLPPVGIIPLGTGNDLSRSFGWVCEFLHFLLNCQVQCNDLFSLFYLSFSSFTPEDLLWLKLMQAFPDKDANSDGQQLYRATFCNYFSIGMDAQVAFGFHNFRNHMPWLARGRIANQMIYGGFSCTQGWFCTPFSSGVKNVVRLFIKRQQTNTKEWEQVEIPSK</sequence>
<dbReference type="Pfam" id="PF00781">
    <property type="entry name" value="DAGK_cat"/>
    <property type="match status" value="1"/>
</dbReference>
<gene>
    <name evidence="9" type="ORF">CSSPJE1EN1_LOCUS13327</name>
</gene>
<evidence type="ECO:0000259" key="8">
    <source>
        <dbReference type="PROSITE" id="PS50146"/>
    </source>
</evidence>
<dbReference type="InterPro" id="IPR016064">
    <property type="entry name" value="NAD/diacylglycerol_kinase_sf"/>
</dbReference>
<keyword evidence="3" id="KW-0808">Transferase</keyword>
<dbReference type="PANTHER" id="PTHR11255">
    <property type="entry name" value="DIACYLGLYCEROL KINASE"/>
    <property type="match status" value="1"/>
</dbReference>
<feature type="domain" description="DAGKc" evidence="8">
    <location>
        <begin position="149"/>
        <end position="270"/>
    </location>
</feature>
<dbReference type="EC" id="2.7.1.107" evidence="2"/>
<evidence type="ECO:0000256" key="7">
    <source>
        <dbReference type="SAM" id="MobiDB-lite"/>
    </source>
</evidence>
<dbReference type="InterPro" id="IPR001206">
    <property type="entry name" value="Diacylglycerol_kinase_cat_dom"/>
</dbReference>
<keyword evidence="10" id="KW-1185">Reference proteome</keyword>
<evidence type="ECO:0000256" key="6">
    <source>
        <dbReference type="ARBA" id="ARBA00022840"/>
    </source>
</evidence>
<dbReference type="PANTHER" id="PTHR11255:SF80">
    <property type="entry name" value="EYE-SPECIFIC DIACYLGLYCEROL KINASE"/>
    <property type="match status" value="1"/>
</dbReference>
<dbReference type="InterPro" id="IPR017438">
    <property type="entry name" value="ATP-NAD_kinase_N"/>
</dbReference>
<dbReference type="SMART" id="SM00046">
    <property type="entry name" value="DAGKc"/>
    <property type="match status" value="1"/>
</dbReference>
<keyword evidence="4" id="KW-0547">Nucleotide-binding</keyword>
<dbReference type="Gene3D" id="3.40.50.10330">
    <property type="entry name" value="Probable inorganic polyphosphate/atp-NAD kinase, domain 1"/>
    <property type="match status" value="1"/>
</dbReference>
<evidence type="ECO:0000256" key="1">
    <source>
        <dbReference type="ARBA" id="ARBA00009280"/>
    </source>
</evidence>
<evidence type="ECO:0000256" key="3">
    <source>
        <dbReference type="ARBA" id="ARBA00022679"/>
    </source>
</evidence>
<evidence type="ECO:0000256" key="2">
    <source>
        <dbReference type="ARBA" id="ARBA00012133"/>
    </source>
</evidence>
<dbReference type="EMBL" id="OZ020097">
    <property type="protein sequence ID" value="CAK9267849.1"/>
    <property type="molecule type" value="Genomic_DNA"/>
</dbReference>
<dbReference type="Pfam" id="PF00609">
    <property type="entry name" value="DAGK_acc"/>
    <property type="match status" value="1"/>
</dbReference>
<dbReference type="InterPro" id="IPR037607">
    <property type="entry name" value="DGK"/>
</dbReference>
<proteinExistence type="inferred from homology"/>
<evidence type="ECO:0000256" key="4">
    <source>
        <dbReference type="ARBA" id="ARBA00022741"/>
    </source>
</evidence>